<evidence type="ECO:0000256" key="1">
    <source>
        <dbReference type="ARBA" id="ARBA00004651"/>
    </source>
</evidence>
<organism evidence="8 9">
    <name type="scientific">Streptomyces coffeae</name>
    <dbReference type="NCBI Taxonomy" id="621382"/>
    <lineage>
        <taxon>Bacteria</taxon>
        <taxon>Bacillati</taxon>
        <taxon>Actinomycetota</taxon>
        <taxon>Actinomycetes</taxon>
        <taxon>Kitasatosporales</taxon>
        <taxon>Streptomycetaceae</taxon>
        <taxon>Streptomyces</taxon>
    </lineage>
</organism>
<accession>A0ABS1NGT3</accession>
<keyword evidence="2" id="KW-1003">Cell membrane</keyword>
<protein>
    <submittedName>
        <fullName evidence="8">MrpF/PhaF family protein</fullName>
    </submittedName>
</protein>
<dbReference type="Proteomes" id="UP000634229">
    <property type="component" value="Unassembled WGS sequence"/>
</dbReference>
<dbReference type="InterPro" id="IPR007208">
    <property type="entry name" value="MrpF/PhaF-like"/>
</dbReference>
<feature type="signal peptide" evidence="7">
    <location>
        <begin position="1"/>
        <end position="19"/>
    </location>
</feature>
<dbReference type="EMBL" id="JAERRF010000012">
    <property type="protein sequence ID" value="MBL1099289.1"/>
    <property type="molecule type" value="Genomic_DNA"/>
</dbReference>
<comment type="caution">
    <text evidence="8">The sequence shown here is derived from an EMBL/GenBank/DDBJ whole genome shotgun (WGS) entry which is preliminary data.</text>
</comment>
<keyword evidence="5 6" id="KW-0472">Membrane</keyword>
<evidence type="ECO:0000256" key="4">
    <source>
        <dbReference type="ARBA" id="ARBA00022989"/>
    </source>
</evidence>
<feature type="transmembrane region" description="Helical" evidence="6">
    <location>
        <begin position="93"/>
        <end position="115"/>
    </location>
</feature>
<sequence>MNGWIAAGAALLACGVAPAAGCAATGPVRRRVPAQNLTSTFLSLVFLLLAQGFHRTAYTDTALVLSVLGPAGTLLYVRLLADELADRPPRPRVLRTVTTLSYLAVPAVLLPLCFITGPGRAMGKLLVIGALLVCGSWSAARAVTAAATAGHTIGAPVEGTDDG</sequence>
<proteinExistence type="predicted"/>
<evidence type="ECO:0000313" key="9">
    <source>
        <dbReference type="Proteomes" id="UP000634229"/>
    </source>
</evidence>
<name>A0ABS1NGT3_9ACTN</name>
<evidence type="ECO:0000256" key="3">
    <source>
        <dbReference type="ARBA" id="ARBA00022692"/>
    </source>
</evidence>
<feature type="transmembrane region" description="Helical" evidence="6">
    <location>
        <begin position="62"/>
        <end position="81"/>
    </location>
</feature>
<keyword evidence="9" id="KW-1185">Reference proteome</keyword>
<dbReference type="Pfam" id="PF04066">
    <property type="entry name" value="MrpF_PhaF"/>
    <property type="match status" value="1"/>
</dbReference>
<evidence type="ECO:0000313" key="8">
    <source>
        <dbReference type="EMBL" id="MBL1099289.1"/>
    </source>
</evidence>
<comment type="subcellular location">
    <subcellularLocation>
        <location evidence="1">Cell membrane</location>
        <topology evidence="1">Multi-pass membrane protein</topology>
    </subcellularLocation>
</comment>
<keyword evidence="7" id="KW-0732">Signal</keyword>
<evidence type="ECO:0000256" key="7">
    <source>
        <dbReference type="SAM" id="SignalP"/>
    </source>
</evidence>
<keyword evidence="4 6" id="KW-1133">Transmembrane helix</keyword>
<evidence type="ECO:0000256" key="6">
    <source>
        <dbReference type="SAM" id="Phobius"/>
    </source>
</evidence>
<keyword evidence="3 6" id="KW-0812">Transmembrane</keyword>
<evidence type="ECO:0000256" key="5">
    <source>
        <dbReference type="ARBA" id="ARBA00023136"/>
    </source>
</evidence>
<gene>
    <name evidence="8" type="ORF">JK363_22005</name>
</gene>
<reference evidence="8 9" key="1">
    <citation type="submission" date="2021-01" db="EMBL/GenBank/DDBJ databases">
        <title>WGS of actinomycetes isolated from Thailand.</title>
        <authorList>
            <person name="Thawai C."/>
        </authorList>
    </citation>
    <scope>NUCLEOTIDE SEQUENCE [LARGE SCALE GENOMIC DNA]</scope>
    <source>
        <strain evidence="8 9">CA1R205</strain>
    </source>
</reference>
<feature type="chain" id="PRO_5045283586" evidence="7">
    <location>
        <begin position="20"/>
        <end position="163"/>
    </location>
</feature>
<evidence type="ECO:0000256" key="2">
    <source>
        <dbReference type="ARBA" id="ARBA00022475"/>
    </source>
</evidence>
<dbReference type="RefSeq" id="WP_201876703.1">
    <property type="nucleotide sequence ID" value="NZ_JAERRF010000012.1"/>
</dbReference>